<dbReference type="Pfam" id="PF13360">
    <property type="entry name" value="PQQ_2"/>
    <property type="match status" value="1"/>
</dbReference>
<dbReference type="InterPro" id="IPR018391">
    <property type="entry name" value="PQQ_b-propeller_rpt"/>
</dbReference>
<evidence type="ECO:0000259" key="1">
    <source>
        <dbReference type="Pfam" id="PF13360"/>
    </source>
</evidence>
<name>A0A4Y6PZ04_PERCE</name>
<dbReference type="RefSeq" id="WP_141199845.1">
    <property type="nucleotide sequence ID" value="NZ_CP041186.1"/>
</dbReference>
<gene>
    <name evidence="2" type="ORF">FIV42_22375</name>
</gene>
<sequence>MQSVQIIVGHSWKQDVRFLKSLRQYRRFDSDLDLVEIRDIIDIVVDGTNITSNVAEESIFGVLSELLDAVARLIEGLSRKAIVEFHCEPWEMVLEPDGSQFLISLYSINRHRRVIAHDIPIAVDKFVEALSDAAETLLTDLYRISEGFSSDSFVRAFSSRLGRIQNYKRARFANEDRADFEREGERHGGTSCPSGLTLSYSFDADHVALRDYYGEHDFDLHALLFPGEISAEYRGRTVELTRGYPFLTVHALLKRARQLLNLLEASDESSFYCDESLHHARFDVAAQGPHWELTIGTPVRGEGPLTVPSHPREALDVILSLSEMLLADVLSLNPAMELNHRWSDLDIELRELRGWFEDLSGSNSYHDEPESFIEALGHLNPAPPPEPEKPGFPWAFSSVHSLFPRPSWQFAAERIELGGLINAAGGLLVPTSEAMYFIDSQSGQVRWKHAEDVDMSRVSYKVAGDRILVAEHGTGMRLLDLASGELVFENETTPVSTWKRIVGAAAYPSEQRIVACDRHGRIVGLHPETGEIIWSFSSGHGRYVGVTFQGPLITALTGEGFLYSINPLDGEVLWKVRLGGLAATGPQFHQGRLYSLSHDSLHQKLTVHALYPFTGRTSWQLRIDGVLAGQASFVDEYMIVPVERHGHLMLQAIDVERTEPRVEWTLDLSSAGMDDPTPVLPIELAGKMHGLVKTDRAELSCFEITTGERIWRATPQDETWLLHGNLPLVQIEDAILAVGDDIQLREAATGRLLHVLDQPVKAPEYVSPFGELSVIVGARGTSTDSVDVLSCLRLDHFLAVVE</sequence>
<dbReference type="InterPro" id="IPR002372">
    <property type="entry name" value="PQQ_rpt_dom"/>
</dbReference>
<dbReference type="Proteomes" id="UP000315995">
    <property type="component" value="Chromosome"/>
</dbReference>
<dbReference type="EMBL" id="CP041186">
    <property type="protein sequence ID" value="QDG53389.1"/>
    <property type="molecule type" value="Genomic_DNA"/>
</dbReference>
<protein>
    <recommendedName>
        <fullName evidence="1">Pyrrolo-quinoline quinone repeat domain-containing protein</fullName>
    </recommendedName>
</protein>
<dbReference type="Gene3D" id="2.130.10.10">
    <property type="entry name" value="YVTN repeat-like/Quinoprotein amine dehydrogenase"/>
    <property type="match status" value="1"/>
</dbReference>
<dbReference type="AlphaFoldDB" id="A0A4Y6PZ04"/>
<dbReference type="OrthoDB" id="256225at2"/>
<evidence type="ECO:0000313" key="2">
    <source>
        <dbReference type="EMBL" id="QDG53389.1"/>
    </source>
</evidence>
<dbReference type="PANTHER" id="PTHR34512:SF30">
    <property type="entry name" value="OUTER MEMBRANE PROTEIN ASSEMBLY FACTOR BAMB"/>
    <property type="match status" value="1"/>
</dbReference>
<keyword evidence="3" id="KW-1185">Reference proteome</keyword>
<proteinExistence type="predicted"/>
<dbReference type="InterPro" id="IPR015943">
    <property type="entry name" value="WD40/YVTN_repeat-like_dom_sf"/>
</dbReference>
<dbReference type="InterPro" id="IPR011047">
    <property type="entry name" value="Quinoprotein_ADH-like_sf"/>
</dbReference>
<dbReference type="SUPFAM" id="SSF50998">
    <property type="entry name" value="Quinoprotein alcohol dehydrogenase-like"/>
    <property type="match status" value="2"/>
</dbReference>
<organism evidence="2 3">
    <name type="scientific">Persicimonas caeni</name>
    <dbReference type="NCBI Taxonomy" id="2292766"/>
    <lineage>
        <taxon>Bacteria</taxon>
        <taxon>Deltaproteobacteria</taxon>
        <taxon>Bradymonadales</taxon>
        <taxon>Bradymonadaceae</taxon>
        <taxon>Persicimonas</taxon>
    </lineage>
</organism>
<dbReference type="PANTHER" id="PTHR34512">
    <property type="entry name" value="CELL SURFACE PROTEIN"/>
    <property type="match status" value="1"/>
</dbReference>
<accession>A0A5B8Y9W5</accession>
<feature type="domain" description="Pyrrolo-quinoline quinone repeat" evidence="1">
    <location>
        <begin position="519"/>
        <end position="621"/>
    </location>
</feature>
<dbReference type="SMART" id="SM00564">
    <property type="entry name" value="PQQ"/>
    <property type="match status" value="3"/>
</dbReference>
<evidence type="ECO:0000313" key="3">
    <source>
        <dbReference type="Proteomes" id="UP000315995"/>
    </source>
</evidence>
<accession>A0A4Y6PZ04</accession>
<reference evidence="2 3" key="1">
    <citation type="submission" date="2019-06" db="EMBL/GenBank/DDBJ databases">
        <title>Persicimonas caeni gen. nov., sp. nov., a predatory bacterium isolated from solar saltern.</title>
        <authorList>
            <person name="Wang S."/>
        </authorList>
    </citation>
    <scope>NUCLEOTIDE SEQUENCE [LARGE SCALE GENOMIC DNA]</scope>
    <source>
        <strain evidence="2 3">YN101</strain>
    </source>
</reference>